<dbReference type="EMBL" id="FNCE01000020">
    <property type="protein sequence ID" value="SDG54397.1"/>
    <property type="molecule type" value="Genomic_DNA"/>
</dbReference>
<reference evidence="1 2" key="1">
    <citation type="submission" date="2016-10" db="EMBL/GenBank/DDBJ databases">
        <authorList>
            <person name="de Groot N.N."/>
        </authorList>
    </citation>
    <scope>NUCLEOTIDE SEQUENCE [LARGE SCALE GENOMIC DNA]</scope>
    <source>
        <strain evidence="1 2">DSM 25584</strain>
    </source>
</reference>
<evidence type="ECO:0000313" key="1">
    <source>
        <dbReference type="EMBL" id="SDG54397.1"/>
    </source>
</evidence>
<dbReference type="Proteomes" id="UP000199415">
    <property type="component" value="Unassembled WGS sequence"/>
</dbReference>
<keyword evidence="2" id="KW-1185">Reference proteome</keyword>
<sequence length="47" mass="5235">IDSLLMGFGLADDRMHSPNEKFEVRCFENGIKSHVALLDRMARGVGT</sequence>
<dbReference type="Gene3D" id="3.40.630.10">
    <property type="entry name" value="Zn peptidases"/>
    <property type="match status" value="1"/>
</dbReference>
<feature type="non-terminal residue" evidence="1">
    <location>
        <position position="1"/>
    </location>
</feature>
<organism evidence="1 2">
    <name type="scientific">Limimonas halophila</name>
    <dbReference type="NCBI Taxonomy" id="1082479"/>
    <lineage>
        <taxon>Bacteria</taxon>
        <taxon>Pseudomonadati</taxon>
        <taxon>Pseudomonadota</taxon>
        <taxon>Alphaproteobacteria</taxon>
        <taxon>Rhodospirillales</taxon>
        <taxon>Rhodovibrionaceae</taxon>
        <taxon>Limimonas</taxon>
    </lineage>
</organism>
<name>A0A1G7V3U4_9PROT</name>
<evidence type="ECO:0008006" key="3">
    <source>
        <dbReference type="Google" id="ProtNLM"/>
    </source>
</evidence>
<dbReference type="AlphaFoldDB" id="A0A1G7V3U4"/>
<gene>
    <name evidence="1" type="ORF">SAMN05216241_12015</name>
</gene>
<proteinExistence type="predicted"/>
<accession>A0A1G7V3U4</accession>
<protein>
    <recommendedName>
        <fullName evidence="3">M20/M25/M40 family metallo-hydrolase</fullName>
    </recommendedName>
</protein>
<dbReference type="SUPFAM" id="SSF53187">
    <property type="entry name" value="Zn-dependent exopeptidases"/>
    <property type="match status" value="1"/>
</dbReference>
<evidence type="ECO:0000313" key="2">
    <source>
        <dbReference type="Proteomes" id="UP000199415"/>
    </source>
</evidence>